<feature type="compositionally biased region" description="Polar residues" evidence="3">
    <location>
        <begin position="161"/>
        <end position="179"/>
    </location>
</feature>
<feature type="region of interest" description="Disordered" evidence="3">
    <location>
        <begin position="221"/>
        <end position="251"/>
    </location>
</feature>
<dbReference type="GO" id="GO:0035091">
    <property type="term" value="F:phosphatidylinositol binding"/>
    <property type="evidence" value="ECO:0007669"/>
    <property type="project" value="InterPro"/>
</dbReference>
<comment type="caution">
    <text evidence="6">The sequence shown here is derived from an EMBL/GenBank/DDBJ whole genome shotgun (WGS) entry which is preliminary data.</text>
</comment>
<feature type="region of interest" description="Disordered" evidence="3">
    <location>
        <begin position="1"/>
        <end position="77"/>
    </location>
</feature>
<gene>
    <name evidence="6" type="ORF">D9613_009932</name>
</gene>
<dbReference type="AlphaFoldDB" id="A0A8H4VQU0"/>
<proteinExistence type="predicted"/>
<feature type="compositionally biased region" description="Polar residues" evidence="3">
    <location>
        <begin position="10"/>
        <end position="22"/>
    </location>
</feature>
<name>A0A8H4VQU0_9AGAR</name>
<dbReference type="SUPFAM" id="SSF64268">
    <property type="entry name" value="PX domain"/>
    <property type="match status" value="1"/>
</dbReference>
<feature type="region of interest" description="Disordered" evidence="3">
    <location>
        <begin position="143"/>
        <end position="179"/>
    </location>
</feature>
<evidence type="ECO:0000256" key="2">
    <source>
        <dbReference type="PROSITE-ProRule" id="PRU00192"/>
    </source>
</evidence>
<dbReference type="GO" id="GO:0016197">
    <property type="term" value="P:endosomal transport"/>
    <property type="evidence" value="ECO:0007669"/>
    <property type="project" value="TreeGrafter"/>
</dbReference>
<accession>A0A8H4VQU0</accession>
<dbReference type="Proteomes" id="UP000521872">
    <property type="component" value="Unassembled WGS sequence"/>
</dbReference>
<evidence type="ECO:0000313" key="6">
    <source>
        <dbReference type="EMBL" id="KAF4618687.1"/>
    </source>
</evidence>
<dbReference type="InterPro" id="IPR019497">
    <property type="entry name" value="Sorting_nexin_WASP-bd-dom"/>
</dbReference>
<sequence>MATLPRSTKYPPTSSSQISQRPVSEFDSGINTSTAWTEHLETGGNPTSSLSKARTRRYLSESDVQQSHSEDEESELEIVTRPARALYPFEGKPEFRELSVEAGDELEVIKEDVGDGWSLVKDSTGEIGLLPQTYYTLTTELTPSPDLQLDVGHQSKKREASSSSITPRGSPRSSQAAPLIPQNTGEWLPVFPSFRHSLLGGKSLNRFSSFVTSGAESFLLNGSPAPPSPPSSSKKSGHSREETSMSLFEVSEEERLKLDSLGLSDPNKHLIDSGPSWHAKTPTFGILVHSPSKRTSGLSGAYTVYSVTSLFSLPPTNEWVEVPDPDDPHQNAREDTTTTTTRVTVQRRFSQFVMLHTALSRRLPGIILPPLPEKQYAGRFSNDFVEARRGDLERYLNKVVRHPVLRYAEVLTFFLGCEDDKEWSRLWPQFISAPAAGASFYARIYHPAFNVDVQDAEEAVKSFQAHTRAVGKGVQGLRSVFGRIREARVEMSKAERLLSYSLLSLITSKSTNSPSAPGTTSDEEGDEGHINDKQKGLMNSDGAWCWRENCVECLKLTKAVQKTCETLQTVANLYDGHARGTQLATHESLKLMAHPSSIYESVITTHKSTLSRYREAAGSDSSGPLNYADEDMAARCETVLNTTMAEMDVYHQQKTEDLKTIATDHLDGEIAFYEQILTRLKAARATYVGIQYADLGLSPRLPSIYEQDLAPDPSNPQSSSARQASVSGSVMARPLPQPCPHVYDSAPMRPVSVAIQEGVGMFLGDGGGGRGSVFSRFW</sequence>
<dbReference type="InterPro" id="IPR001683">
    <property type="entry name" value="PX_dom"/>
</dbReference>
<evidence type="ECO:0000256" key="3">
    <source>
        <dbReference type="SAM" id="MobiDB-lite"/>
    </source>
</evidence>
<evidence type="ECO:0000259" key="4">
    <source>
        <dbReference type="PROSITE" id="PS50002"/>
    </source>
</evidence>
<dbReference type="Gene3D" id="2.30.30.40">
    <property type="entry name" value="SH3 Domains"/>
    <property type="match status" value="1"/>
</dbReference>
<reference evidence="6 7" key="1">
    <citation type="submission" date="2019-12" db="EMBL/GenBank/DDBJ databases">
        <authorList>
            <person name="Floudas D."/>
            <person name="Bentzer J."/>
            <person name="Ahren D."/>
            <person name="Johansson T."/>
            <person name="Persson P."/>
            <person name="Tunlid A."/>
        </authorList>
    </citation>
    <scope>NUCLEOTIDE SEQUENCE [LARGE SCALE GENOMIC DNA]</scope>
    <source>
        <strain evidence="6 7">CBS 102.39</strain>
    </source>
</reference>
<organism evidence="6 7">
    <name type="scientific">Agrocybe pediades</name>
    <dbReference type="NCBI Taxonomy" id="84607"/>
    <lineage>
        <taxon>Eukaryota</taxon>
        <taxon>Fungi</taxon>
        <taxon>Dikarya</taxon>
        <taxon>Basidiomycota</taxon>
        <taxon>Agaricomycotina</taxon>
        <taxon>Agaricomycetes</taxon>
        <taxon>Agaricomycetidae</taxon>
        <taxon>Agaricales</taxon>
        <taxon>Agaricineae</taxon>
        <taxon>Strophariaceae</taxon>
        <taxon>Agrocybe</taxon>
    </lineage>
</organism>
<dbReference type="Pfam" id="PF10456">
    <property type="entry name" value="BAR_3_WASP_bdg"/>
    <property type="match status" value="1"/>
</dbReference>
<dbReference type="SMART" id="SM00312">
    <property type="entry name" value="PX"/>
    <property type="match status" value="1"/>
</dbReference>
<keyword evidence="7" id="KW-1185">Reference proteome</keyword>
<dbReference type="PROSITE" id="PS50002">
    <property type="entry name" value="SH3"/>
    <property type="match status" value="1"/>
</dbReference>
<dbReference type="SMART" id="SM00326">
    <property type="entry name" value="SH3"/>
    <property type="match status" value="1"/>
</dbReference>
<dbReference type="Gene3D" id="3.30.1520.10">
    <property type="entry name" value="Phox-like domain"/>
    <property type="match status" value="1"/>
</dbReference>
<dbReference type="EMBL" id="JAACJL010000017">
    <property type="protein sequence ID" value="KAF4618687.1"/>
    <property type="molecule type" value="Genomic_DNA"/>
</dbReference>
<dbReference type="PROSITE" id="PS50195">
    <property type="entry name" value="PX"/>
    <property type="match status" value="1"/>
</dbReference>
<dbReference type="InterPro" id="IPR036871">
    <property type="entry name" value="PX_dom_sf"/>
</dbReference>
<dbReference type="PANTHER" id="PTHR45827">
    <property type="entry name" value="SORTING NEXIN"/>
    <property type="match status" value="1"/>
</dbReference>
<feature type="region of interest" description="Disordered" evidence="3">
    <location>
        <begin position="509"/>
        <end position="533"/>
    </location>
</feature>
<feature type="domain" description="PX" evidence="5">
    <location>
        <begin position="283"/>
        <end position="421"/>
    </location>
</feature>
<dbReference type="InterPro" id="IPR001452">
    <property type="entry name" value="SH3_domain"/>
</dbReference>
<keyword evidence="1 2" id="KW-0728">SH3 domain</keyword>
<dbReference type="Gene3D" id="1.20.1270.60">
    <property type="entry name" value="Arfaptin homology (AH) domain/BAR domain"/>
    <property type="match status" value="1"/>
</dbReference>
<feature type="region of interest" description="Disordered" evidence="3">
    <location>
        <begin position="706"/>
        <end position="728"/>
    </location>
</feature>
<protein>
    <recommendedName>
        <fullName evidence="8">PX-domain-containing protein</fullName>
    </recommendedName>
</protein>
<dbReference type="GO" id="GO:0006897">
    <property type="term" value="P:endocytosis"/>
    <property type="evidence" value="ECO:0007669"/>
    <property type="project" value="TreeGrafter"/>
</dbReference>
<feature type="domain" description="SH3" evidence="4">
    <location>
        <begin position="78"/>
        <end position="140"/>
    </location>
</feature>
<dbReference type="GO" id="GO:0031410">
    <property type="term" value="C:cytoplasmic vesicle"/>
    <property type="evidence" value="ECO:0007669"/>
    <property type="project" value="TreeGrafter"/>
</dbReference>
<dbReference type="InterPro" id="IPR036028">
    <property type="entry name" value="SH3-like_dom_sf"/>
</dbReference>
<evidence type="ECO:0008006" key="8">
    <source>
        <dbReference type="Google" id="ProtNLM"/>
    </source>
</evidence>
<feature type="compositionally biased region" description="Polar residues" evidence="3">
    <location>
        <begin position="511"/>
        <end position="520"/>
    </location>
</feature>
<dbReference type="Pfam" id="PF00787">
    <property type="entry name" value="PX"/>
    <property type="match status" value="1"/>
</dbReference>
<evidence type="ECO:0000256" key="1">
    <source>
        <dbReference type="ARBA" id="ARBA00022443"/>
    </source>
</evidence>
<dbReference type="InterPro" id="IPR027267">
    <property type="entry name" value="AH/BAR_dom_sf"/>
</dbReference>
<evidence type="ECO:0000259" key="5">
    <source>
        <dbReference type="PROSITE" id="PS50195"/>
    </source>
</evidence>
<dbReference type="GO" id="GO:0005886">
    <property type="term" value="C:plasma membrane"/>
    <property type="evidence" value="ECO:0007669"/>
    <property type="project" value="TreeGrafter"/>
</dbReference>
<dbReference type="Pfam" id="PF14604">
    <property type="entry name" value="SH3_9"/>
    <property type="match status" value="1"/>
</dbReference>
<dbReference type="PANTHER" id="PTHR45827:SF1">
    <property type="entry name" value="SORTING NEXIN"/>
    <property type="match status" value="1"/>
</dbReference>
<feature type="compositionally biased region" description="Low complexity" evidence="3">
    <location>
        <begin position="717"/>
        <end position="728"/>
    </location>
</feature>
<evidence type="ECO:0000313" key="7">
    <source>
        <dbReference type="Proteomes" id="UP000521872"/>
    </source>
</evidence>
<dbReference type="GO" id="GO:0097320">
    <property type="term" value="P:plasma membrane tubulation"/>
    <property type="evidence" value="ECO:0007669"/>
    <property type="project" value="TreeGrafter"/>
</dbReference>
<dbReference type="SUPFAM" id="SSF50044">
    <property type="entry name" value="SH3-domain"/>
    <property type="match status" value="1"/>
</dbReference>